<keyword evidence="2" id="KW-1185">Reference proteome</keyword>
<gene>
    <name evidence="1" type="ORF">LTR37_014310</name>
</gene>
<accession>A0ACC3MUC6</accession>
<protein>
    <submittedName>
        <fullName evidence="1">Uncharacterized protein</fullName>
    </submittedName>
</protein>
<reference evidence="1" key="1">
    <citation type="submission" date="2023-07" db="EMBL/GenBank/DDBJ databases">
        <title>Black Yeasts Isolated from many extreme environments.</title>
        <authorList>
            <person name="Coleine C."/>
            <person name="Stajich J.E."/>
            <person name="Selbmann L."/>
        </authorList>
    </citation>
    <scope>NUCLEOTIDE SEQUENCE</scope>
    <source>
        <strain evidence="1">CCFEE 5714</strain>
    </source>
</reference>
<dbReference type="Proteomes" id="UP001281147">
    <property type="component" value="Unassembled WGS sequence"/>
</dbReference>
<evidence type="ECO:0000313" key="1">
    <source>
        <dbReference type="EMBL" id="KAK3703732.1"/>
    </source>
</evidence>
<dbReference type="EMBL" id="JAUTXU010000148">
    <property type="protein sequence ID" value="KAK3703732.1"/>
    <property type="molecule type" value="Genomic_DNA"/>
</dbReference>
<proteinExistence type="predicted"/>
<name>A0ACC3MUC6_9PEZI</name>
<comment type="caution">
    <text evidence="1">The sequence shown here is derived from an EMBL/GenBank/DDBJ whole genome shotgun (WGS) entry which is preliminary data.</text>
</comment>
<evidence type="ECO:0000313" key="2">
    <source>
        <dbReference type="Proteomes" id="UP001281147"/>
    </source>
</evidence>
<sequence length="277" mass="31281">MKKSQQVNSELPADTTPVTDSYTSPDQKGPDTAYIRDLIDNITSRLIGGRETEFCEQGSRLSDNKRDQQLPLLYELRDPLMEYEKYQKQEARRVAAEEEMQTKPVGKPNANMVQTIKTIVEQRLADKVRDMEIQRGRFEAELKKVQAGNEGQEKKIKNLESRLNKSEDRNKVLESRLNKVDGRNQALESKVETCEDRNDVMGSDLRTATEQVQNLSTKRVTAIEGRLESIKIHVSSICETVDGNAVLSENDSGTVSNLNSTPTFRKQGTPLRSMCGD</sequence>
<organism evidence="1 2">
    <name type="scientific">Vermiconidia calcicola</name>
    <dbReference type="NCBI Taxonomy" id="1690605"/>
    <lineage>
        <taxon>Eukaryota</taxon>
        <taxon>Fungi</taxon>
        <taxon>Dikarya</taxon>
        <taxon>Ascomycota</taxon>
        <taxon>Pezizomycotina</taxon>
        <taxon>Dothideomycetes</taxon>
        <taxon>Dothideomycetidae</taxon>
        <taxon>Mycosphaerellales</taxon>
        <taxon>Extremaceae</taxon>
        <taxon>Vermiconidia</taxon>
    </lineage>
</organism>